<evidence type="ECO:0000313" key="1">
    <source>
        <dbReference type="EMBL" id="KAH0461837.1"/>
    </source>
</evidence>
<keyword evidence="2" id="KW-1185">Reference proteome</keyword>
<dbReference type="AlphaFoldDB" id="A0AAV7H1Y7"/>
<proteinExistence type="predicted"/>
<protein>
    <submittedName>
        <fullName evidence="1">Uncharacterized protein</fullName>
    </submittedName>
</protein>
<evidence type="ECO:0000313" key="2">
    <source>
        <dbReference type="Proteomes" id="UP000775213"/>
    </source>
</evidence>
<sequence>MILKKMVVDAFHGGRLGRNGLRRPRLNLCVGWKDKKRECYCKEIERVEIVRSEAKRQGQGERGVSGGHPKVEKKECMWGAWNFCVMESNVTNPDVFVGVLLHLHGSCKWHWNLTRFNFNLLETYNFQASRGFPGVLMSPPGSMVQKEIDRALLEDGSGDCLSAELNGYLMVLRQGRQGKICPIKGTLLFVLVLFSGSYSDMTA</sequence>
<dbReference type="EMBL" id="JAGFBR010000009">
    <property type="protein sequence ID" value="KAH0461837.1"/>
    <property type="molecule type" value="Genomic_DNA"/>
</dbReference>
<dbReference type="Proteomes" id="UP000775213">
    <property type="component" value="Unassembled WGS sequence"/>
</dbReference>
<reference evidence="1 2" key="1">
    <citation type="journal article" date="2021" name="Hortic Res">
        <title>Chromosome-scale assembly of the Dendrobium chrysotoxum genome enhances the understanding of orchid evolution.</title>
        <authorList>
            <person name="Zhang Y."/>
            <person name="Zhang G.Q."/>
            <person name="Zhang D."/>
            <person name="Liu X.D."/>
            <person name="Xu X.Y."/>
            <person name="Sun W.H."/>
            <person name="Yu X."/>
            <person name="Zhu X."/>
            <person name="Wang Z.W."/>
            <person name="Zhao X."/>
            <person name="Zhong W.Y."/>
            <person name="Chen H."/>
            <person name="Yin W.L."/>
            <person name="Huang T."/>
            <person name="Niu S.C."/>
            <person name="Liu Z.J."/>
        </authorList>
    </citation>
    <scope>NUCLEOTIDE SEQUENCE [LARGE SCALE GENOMIC DNA]</scope>
    <source>
        <strain evidence="1">Lindl</strain>
    </source>
</reference>
<organism evidence="1 2">
    <name type="scientific">Dendrobium chrysotoxum</name>
    <name type="common">Orchid</name>
    <dbReference type="NCBI Taxonomy" id="161865"/>
    <lineage>
        <taxon>Eukaryota</taxon>
        <taxon>Viridiplantae</taxon>
        <taxon>Streptophyta</taxon>
        <taxon>Embryophyta</taxon>
        <taxon>Tracheophyta</taxon>
        <taxon>Spermatophyta</taxon>
        <taxon>Magnoliopsida</taxon>
        <taxon>Liliopsida</taxon>
        <taxon>Asparagales</taxon>
        <taxon>Orchidaceae</taxon>
        <taxon>Epidendroideae</taxon>
        <taxon>Malaxideae</taxon>
        <taxon>Dendrobiinae</taxon>
        <taxon>Dendrobium</taxon>
    </lineage>
</organism>
<comment type="caution">
    <text evidence="1">The sequence shown here is derived from an EMBL/GenBank/DDBJ whole genome shotgun (WGS) entry which is preliminary data.</text>
</comment>
<name>A0AAV7H1Y7_DENCH</name>
<gene>
    <name evidence="1" type="ORF">IEQ34_009412</name>
</gene>
<accession>A0AAV7H1Y7</accession>